<reference evidence="3" key="1">
    <citation type="submission" date="2021-05" db="EMBL/GenBank/DDBJ databases">
        <authorList>
            <person name="Alioto T."/>
            <person name="Alioto T."/>
            <person name="Gomez Garrido J."/>
        </authorList>
    </citation>
    <scope>NUCLEOTIDE SEQUENCE</scope>
</reference>
<dbReference type="EMBL" id="HBUF01468444">
    <property type="protein sequence ID" value="CAG6744498.1"/>
    <property type="molecule type" value="Transcribed_RNA"/>
</dbReference>
<name>A0A8D9BWR5_9HEMI</name>
<dbReference type="AlphaFoldDB" id="A0A8D9BWR5"/>
<feature type="region of interest" description="Disordered" evidence="1">
    <location>
        <begin position="76"/>
        <end position="104"/>
    </location>
</feature>
<dbReference type="EMBL" id="HBUF01672490">
    <property type="protein sequence ID" value="CAG6790719.1"/>
    <property type="molecule type" value="Transcribed_RNA"/>
</dbReference>
<evidence type="ECO:0000256" key="1">
    <source>
        <dbReference type="SAM" id="MobiDB-lite"/>
    </source>
</evidence>
<accession>A0A8D9BWR5</accession>
<evidence type="ECO:0000256" key="2">
    <source>
        <dbReference type="SAM" id="SignalP"/>
    </source>
</evidence>
<evidence type="ECO:0000313" key="3">
    <source>
        <dbReference type="EMBL" id="CAG6790719.1"/>
    </source>
</evidence>
<sequence length="145" mass="16216">MKSTILLVWIVQYLVGLSTASLESVVNQNAVAEANSPENVDLLEKISNGIKLNPLQHLSQNFEIDFLNIPNRILGKLAPPQQESPAKTSRRKKRGIENANKAAKKFGLENNDKETLQYLMALQQNRKSKNYKIDLVKFVGGVLSK</sequence>
<proteinExistence type="predicted"/>
<protein>
    <submittedName>
        <fullName evidence="3">Uncharacterized protein</fullName>
    </submittedName>
</protein>
<organism evidence="3">
    <name type="scientific">Cacopsylla melanoneura</name>
    <dbReference type="NCBI Taxonomy" id="428564"/>
    <lineage>
        <taxon>Eukaryota</taxon>
        <taxon>Metazoa</taxon>
        <taxon>Ecdysozoa</taxon>
        <taxon>Arthropoda</taxon>
        <taxon>Hexapoda</taxon>
        <taxon>Insecta</taxon>
        <taxon>Pterygota</taxon>
        <taxon>Neoptera</taxon>
        <taxon>Paraneoptera</taxon>
        <taxon>Hemiptera</taxon>
        <taxon>Sternorrhyncha</taxon>
        <taxon>Psylloidea</taxon>
        <taxon>Psyllidae</taxon>
        <taxon>Psyllinae</taxon>
        <taxon>Cacopsylla</taxon>
    </lineage>
</organism>
<feature type="signal peptide" evidence="2">
    <location>
        <begin position="1"/>
        <end position="20"/>
    </location>
</feature>
<feature type="chain" id="PRO_5035703815" evidence="2">
    <location>
        <begin position="21"/>
        <end position="145"/>
    </location>
</feature>
<keyword evidence="2" id="KW-0732">Signal</keyword>